<dbReference type="AlphaFoldDB" id="A0A0W1A170"/>
<protein>
    <submittedName>
        <fullName evidence="1">Pentapeptide repeats (8 copies)</fullName>
    </submittedName>
</protein>
<dbReference type="InterPro" id="IPR001646">
    <property type="entry name" value="5peptide_repeat"/>
</dbReference>
<dbReference type="PATRIC" id="fig|66969.6.peg.3281"/>
<proteinExistence type="predicted"/>
<dbReference type="SUPFAM" id="SSF141571">
    <property type="entry name" value="Pentapeptide repeat-like"/>
    <property type="match status" value="1"/>
</dbReference>
<evidence type="ECO:0000313" key="2">
    <source>
        <dbReference type="Proteomes" id="UP000054729"/>
    </source>
</evidence>
<accession>A0A0W1A170</accession>
<keyword evidence="2" id="KW-1185">Reference proteome</keyword>
<dbReference type="STRING" id="66969.Lwal_3010"/>
<evidence type="ECO:0000313" key="1">
    <source>
        <dbReference type="EMBL" id="KTD74969.1"/>
    </source>
</evidence>
<dbReference type="OrthoDB" id="5290767at2"/>
<dbReference type="InterPro" id="IPR052949">
    <property type="entry name" value="PA_immunity-related"/>
</dbReference>
<dbReference type="Pfam" id="PF13599">
    <property type="entry name" value="Pentapeptide_4"/>
    <property type="match status" value="1"/>
</dbReference>
<sequence length="199" mass="22713">MIECGTEYSDKQFIELDCQSIEIKNNRFEHCVFINCIFDAGFIRQCKFIECGFKSCSMNLVKLTGSSFVETEFTDCKMKGINWTEITFPSVIITSPIFLNTCDISYSSFYELKLPGIAIVDCKAHDADFRAADLSNSDLSGTDFENSEFNHTNLKSADFRRSINYRIDPTENNVRDAHFCLPEAISLLASFKIKIDEFE</sequence>
<organism evidence="1 2">
    <name type="scientific">Legionella waltersii</name>
    <dbReference type="NCBI Taxonomy" id="66969"/>
    <lineage>
        <taxon>Bacteria</taxon>
        <taxon>Pseudomonadati</taxon>
        <taxon>Pseudomonadota</taxon>
        <taxon>Gammaproteobacteria</taxon>
        <taxon>Legionellales</taxon>
        <taxon>Legionellaceae</taxon>
        <taxon>Legionella</taxon>
    </lineage>
</organism>
<dbReference type="PANTHER" id="PTHR42999">
    <property type="entry name" value="ANTIBIOTIC RESISTANCE PROTEIN MCBG"/>
    <property type="match status" value="1"/>
</dbReference>
<dbReference type="Proteomes" id="UP000054729">
    <property type="component" value="Unassembled WGS sequence"/>
</dbReference>
<dbReference type="EMBL" id="LNZB01000060">
    <property type="protein sequence ID" value="KTD74969.1"/>
    <property type="molecule type" value="Genomic_DNA"/>
</dbReference>
<dbReference type="Pfam" id="PF00805">
    <property type="entry name" value="Pentapeptide"/>
    <property type="match status" value="1"/>
</dbReference>
<name>A0A0W1A170_9GAMM</name>
<dbReference type="RefSeq" id="WP_058481613.1">
    <property type="nucleotide sequence ID" value="NZ_CAAAIQ010000022.1"/>
</dbReference>
<gene>
    <name evidence="1" type="ORF">Lwal_3010</name>
</gene>
<comment type="caution">
    <text evidence="1">The sequence shown here is derived from an EMBL/GenBank/DDBJ whole genome shotgun (WGS) entry which is preliminary data.</text>
</comment>
<dbReference type="PANTHER" id="PTHR42999:SF1">
    <property type="entry name" value="PENTAPEPTIDE REPEAT-CONTAINING PROTEIN"/>
    <property type="match status" value="1"/>
</dbReference>
<reference evidence="1 2" key="1">
    <citation type="submission" date="2015-11" db="EMBL/GenBank/DDBJ databases">
        <title>Genomic analysis of 38 Legionella species identifies large and diverse effector repertoires.</title>
        <authorList>
            <person name="Burstein D."/>
            <person name="Amaro F."/>
            <person name="Zusman T."/>
            <person name="Lifshitz Z."/>
            <person name="Cohen O."/>
            <person name="Gilbert J.A."/>
            <person name="Pupko T."/>
            <person name="Shuman H.A."/>
            <person name="Segal G."/>
        </authorList>
    </citation>
    <scope>NUCLEOTIDE SEQUENCE [LARGE SCALE GENOMIC DNA]</scope>
    <source>
        <strain evidence="1 2">ATCC 51914</strain>
    </source>
</reference>
<dbReference type="Gene3D" id="2.160.20.80">
    <property type="entry name" value="E3 ubiquitin-protein ligase SopA"/>
    <property type="match status" value="1"/>
</dbReference>